<keyword evidence="3" id="KW-1185">Reference proteome</keyword>
<name>A0ABT1ZV50_9BURK</name>
<proteinExistence type="predicted"/>
<dbReference type="EMBL" id="JANUGW010000016">
    <property type="protein sequence ID" value="MCS0583830.1"/>
    <property type="molecule type" value="Genomic_DNA"/>
</dbReference>
<keyword evidence="1" id="KW-0175">Coiled coil</keyword>
<accession>A0ABT1ZV50</accession>
<comment type="caution">
    <text evidence="2">The sequence shown here is derived from an EMBL/GenBank/DDBJ whole genome shotgun (WGS) entry which is preliminary data.</text>
</comment>
<organism evidence="2 3">
    <name type="scientific">Massilia pinisoli</name>
    <dbReference type="NCBI Taxonomy" id="1772194"/>
    <lineage>
        <taxon>Bacteria</taxon>
        <taxon>Pseudomonadati</taxon>
        <taxon>Pseudomonadota</taxon>
        <taxon>Betaproteobacteria</taxon>
        <taxon>Burkholderiales</taxon>
        <taxon>Oxalobacteraceae</taxon>
        <taxon>Telluria group</taxon>
        <taxon>Massilia</taxon>
    </lineage>
</organism>
<evidence type="ECO:0000256" key="1">
    <source>
        <dbReference type="SAM" id="Coils"/>
    </source>
</evidence>
<protein>
    <submittedName>
        <fullName evidence="2">Uncharacterized protein</fullName>
    </submittedName>
</protein>
<reference evidence="2 3" key="1">
    <citation type="submission" date="2022-08" db="EMBL/GenBank/DDBJ databases">
        <title>Reclassification of Massilia species as members of the genera Telluria, Duganella, Pseudoduganella, Mokoshia gen. nov. and Zemynaea gen. nov. using orthogonal and non-orthogonal genome-based approaches.</title>
        <authorList>
            <person name="Bowman J.P."/>
        </authorList>
    </citation>
    <scope>NUCLEOTIDE SEQUENCE [LARGE SCALE GENOMIC DNA]</scope>
    <source>
        <strain evidence="2 3">JCM 31316</strain>
    </source>
</reference>
<evidence type="ECO:0000313" key="3">
    <source>
        <dbReference type="Proteomes" id="UP001204151"/>
    </source>
</evidence>
<dbReference type="Proteomes" id="UP001204151">
    <property type="component" value="Unassembled WGS sequence"/>
</dbReference>
<gene>
    <name evidence="2" type="ORF">NX784_19735</name>
</gene>
<evidence type="ECO:0000313" key="2">
    <source>
        <dbReference type="EMBL" id="MCS0583830.1"/>
    </source>
</evidence>
<dbReference type="RefSeq" id="WP_258818402.1">
    <property type="nucleotide sequence ID" value="NZ_JANUGW010000016.1"/>
</dbReference>
<feature type="coiled-coil region" evidence="1">
    <location>
        <begin position="4"/>
        <end position="59"/>
    </location>
</feature>
<dbReference type="Gene3D" id="1.10.287.950">
    <property type="entry name" value="Methyl-accepting chemotaxis protein"/>
    <property type="match status" value="1"/>
</dbReference>
<sequence length="108" mass="12312">MLQANEIQQRFTHIQQTIQEAEQACKQAGDAPDEIRNVIDKLSREAKQAQSVMQSNDQRRIQQCVDNLEDMGDEAKRISRSLPTMPAHLEAAVTRVHAELSDLKHKLH</sequence>